<proteinExistence type="predicted"/>
<sequence length="88" mass="10019">MTCGPRFKNDITRSENPGWPMIDRAVVVAGVISSSMNGAYNHRHSAHRRKKRHVLPHSIEERKVSGKLNRSNVNHAWNDTGHEWPIQG</sequence>
<evidence type="ECO:0000313" key="2">
    <source>
        <dbReference type="WBParaSite" id="BXY_1070300.1"/>
    </source>
</evidence>
<protein>
    <submittedName>
        <fullName evidence="2">Uncharacterized protein</fullName>
    </submittedName>
</protein>
<name>A0A1I7SCF2_BURXY</name>
<organism evidence="1 2">
    <name type="scientific">Bursaphelenchus xylophilus</name>
    <name type="common">Pinewood nematode worm</name>
    <name type="synonym">Aphelenchoides xylophilus</name>
    <dbReference type="NCBI Taxonomy" id="6326"/>
    <lineage>
        <taxon>Eukaryota</taxon>
        <taxon>Metazoa</taxon>
        <taxon>Ecdysozoa</taxon>
        <taxon>Nematoda</taxon>
        <taxon>Chromadorea</taxon>
        <taxon>Rhabditida</taxon>
        <taxon>Tylenchina</taxon>
        <taxon>Tylenchomorpha</taxon>
        <taxon>Aphelenchoidea</taxon>
        <taxon>Aphelenchoididae</taxon>
        <taxon>Bursaphelenchus</taxon>
    </lineage>
</organism>
<dbReference type="AlphaFoldDB" id="A0A1I7SCF2"/>
<accession>A0A1I7SCF2</accession>
<reference evidence="2" key="1">
    <citation type="submission" date="2016-11" db="UniProtKB">
        <authorList>
            <consortium name="WormBaseParasite"/>
        </authorList>
    </citation>
    <scope>IDENTIFICATION</scope>
</reference>
<dbReference type="WBParaSite" id="BXY_1070300.1">
    <property type="protein sequence ID" value="BXY_1070300.1"/>
    <property type="gene ID" value="BXY_1070300"/>
</dbReference>
<evidence type="ECO:0000313" key="1">
    <source>
        <dbReference type="Proteomes" id="UP000095284"/>
    </source>
</evidence>
<dbReference type="Proteomes" id="UP000095284">
    <property type="component" value="Unplaced"/>
</dbReference>